<feature type="domain" description="DUF2147" evidence="1">
    <location>
        <begin position="66"/>
        <end position="187"/>
    </location>
</feature>
<evidence type="ECO:0000313" key="2">
    <source>
        <dbReference type="EMBL" id="MDP4300754.1"/>
    </source>
</evidence>
<proteinExistence type="predicted"/>
<dbReference type="EMBL" id="JAUZEE010000004">
    <property type="protein sequence ID" value="MDP4300754.1"/>
    <property type="molecule type" value="Genomic_DNA"/>
</dbReference>
<reference evidence="2 3" key="1">
    <citation type="submission" date="2023-08" db="EMBL/GenBank/DDBJ databases">
        <authorList>
            <person name="Roldan D.M."/>
            <person name="Menes R.J."/>
        </authorList>
    </citation>
    <scope>NUCLEOTIDE SEQUENCE [LARGE SCALE GENOMIC DNA]</scope>
    <source>
        <strain evidence="2 3">CCM 2812</strain>
    </source>
</reference>
<dbReference type="Gene3D" id="2.40.128.520">
    <property type="match status" value="1"/>
</dbReference>
<evidence type="ECO:0000313" key="3">
    <source>
        <dbReference type="Proteomes" id="UP001235760"/>
    </source>
</evidence>
<gene>
    <name evidence="2" type="ORF">Q8X39_08910</name>
</gene>
<dbReference type="RefSeq" id="WP_305749319.1">
    <property type="nucleotide sequence ID" value="NZ_JAUZEE010000004.1"/>
</dbReference>
<comment type="caution">
    <text evidence="2">The sequence shown here is derived from an EMBL/GenBank/DDBJ whole genome shotgun (WGS) entry which is preliminary data.</text>
</comment>
<name>A0ABT9G2P2_LEPDI</name>
<organism evidence="2 3">
    <name type="scientific">Leptothrix discophora</name>
    <dbReference type="NCBI Taxonomy" id="89"/>
    <lineage>
        <taxon>Bacteria</taxon>
        <taxon>Pseudomonadati</taxon>
        <taxon>Pseudomonadota</taxon>
        <taxon>Betaproteobacteria</taxon>
        <taxon>Burkholderiales</taxon>
        <taxon>Sphaerotilaceae</taxon>
        <taxon>Leptothrix</taxon>
    </lineage>
</organism>
<sequence length="191" mass="21078">MKPVHRAPNRRGLARLRRSWRALALTLSAAAMAWLAGALLGNEASAQDIDRLRALSTRLAPDPLEGQWLAVDPDAETPTRSIIQIYRRNGRLFGRIVKTMDAQGHELEPVCERCVGDLRGKRYTEIEFIRDLKPSGSGWVGGAVVDLRPGPLQGALASCDLTLQGERAVLHGYMGLRWLGKSSIWVRHIGP</sequence>
<protein>
    <submittedName>
        <fullName evidence="2">DUF2147 domain-containing protein</fullName>
    </submittedName>
</protein>
<keyword evidence="3" id="KW-1185">Reference proteome</keyword>
<dbReference type="InterPro" id="IPR019223">
    <property type="entry name" value="DUF2147"/>
</dbReference>
<dbReference type="Proteomes" id="UP001235760">
    <property type="component" value="Unassembled WGS sequence"/>
</dbReference>
<evidence type="ECO:0000259" key="1">
    <source>
        <dbReference type="Pfam" id="PF09917"/>
    </source>
</evidence>
<dbReference type="Pfam" id="PF09917">
    <property type="entry name" value="DUF2147"/>
    <property type="match status" value="1"/>
</dbReference>
<accession>A0ABT9G2P2</accession>